<keyword evidence="1" id="KW-0812">Transmembrane</keyword>
<keyword evidence="1" id="KW-1133">Transmembrane helix</keyword>
<dbReference type="EMBL" id="PITP01000004">
    <property type="protein sequence ID" value="PKD91312.1"/>
    <property type="molecule type" value="Genomic_DNA"/>
</dbReference>
<evidence type="ECO:0000313" key="2">
    <source>
        <dbReference type="EMBL" id="PKD91312.1"/>
    </source>
</evidence>
<reference evidence="2 3" key="1">
    <citation type="submission" date="2017-12" db="EMBL/GenBank/DDBJ databases">
        <title>Rapid rising of carbapenem-resistant Enterobacteriaceae(CRE) and emergence of colistin resistance genemcr-1 in CRE in the hospital of Henan, China.</title>
        <authorList>
            <person name="Sun Q."/>
            <person name="Zhang R."/>
            <person name="Li Y."/>
            <person name="Shen Y."/>
            <person name="Zhang Y."/>
            <person name="Yang J."/>
            <person name="Shu L."/>
            <person name="Zhou H."/>
            <person name="Wang Y."/>
            <person name="Wang B."/>
            <person name="Shen Z."/>
        </authorList>
    </citation>
    <scope>NUCLEOTIDE SEQUENCE [LARGE SCALE GENOMIC DNA]</scope>
    <source>
        <strain evidence="2 3">3512</strain>
    </source>
</reference>
<name>A0AAP8LEK4_ECOLX</name>
<protein>
    <submittedName>
        <fullName evidence="2">Uncharacterized protein</fullName>
    </submittedName>
</protein>
<evidence type="ECO:0000256" key="1">
    <source>
        <dbReference type="SAM" id="Phobius"/>
    </source>
</evidence>
<organism evidence="2 3">
    <name type="scientific">Escherichia coli</name>
    <dbReference type="NCBI Taxonomy" id="562"/>
    <lineage>
        <taxon>Bacteria</taxon>
        <taxon>Pseudomonadati</taxon>
        <taxon>Pseudomonadota</taxon>
        <taxon>Gammaproteobacteria</taxon>
        <taxon>Enterobacterales</taxon>
        <taxon>Enterobacteriaceae</taxon>
        <taxon>Escherichia</taxon>
    </lineage>
</organism>
<dbReference type="AlphaFoldDB" id="A0AAP8LEK4"/>
<gene>
    <name evidence="2" type="ORF">CWS33_05840</name>
</gene>
<comment type="caution">
    <text evidence="2">The sequence shown here is derived from an EMBL/GenBank/DDBJ whole genome shotgun (WGS) entry which is preliminary data.</text>
</comment>
<proteinExistence type="predicted"/>
<feature type="transmembrane region" description="Helical" evidence="1">
    <location>
        <begin position="20"/>
        <end position="42"/>
    </location>
</feature>
<accession>A0AAP8LEK4</accession>
<dbReference type="Proteomes" id="UP000233549">
    <property type="component" value="Unassembled WGS sequence"/>
</dbReference>
<sequence length="62" mass="7261">MSADKRYSISSFVNHSQRKYTPFFVITPAFFDLHTCMVVAQLRRFHASRLAMQGIEHEDRKG</sequence>
<keyword evidence="1" id="KW-0472">Membrane</keyword>
<evidence type="ECO:0000313" key="3">
    <source>
        <dbReference type="Proteomes" id="UP000233549"/>
    </source>
</evidence>